<sequence>MLKKTITYTDYNGTERTEDFYFNLTKAEILDMEMSEAGGLTAKLNKIIESKDNRELMKHFKYIIHRAYGEKSDDGRRFVKSDEISTGFEQTEAYEELFMELFSDATKAAEFVNGIIPQGIQTTSIIDKSNA</sequence>
<organism evidence="1">
    <name type="scientific">Siphoviridae sp. ctSWe10</name>
    <dbReference type="NCBI Taxonomy" id="2826344"/>
    <lineage>
        <taxon>Viruses</taxon>
        <taxon>Duplodnaviria</taxon>
        <taxon>Heunggongvirae</taxon>
        <taxon>Uroviricota</taxon>
        <taxon>Caudoviricetes</taxon>
    </lineage>
</organism>
<protein>
    <recommendedName>
        <fullName evidence="2">Phage protein</fullName>
    </recommendedName>
</protein>
<dbReference type="InterPro" id="IPR057005">
    <property type="entry name" value="Phage_TAC_17"/>
</dbReference>
<evidence type="ECO:0008006" key="2">
    <source>
        <dbReference type="Google" id="ProtNLM"/>
    </source>
</evidence>
<evidence type="ECO:0000313" key="1">
    <source>
        <dbReference type="EMBL" id="DAD97158.1"/>
    </source>
</evidence>
<dbReference type="Pfam" id="PF23803">
    <property type="entry name" value="Phage_TAC_17"/>
    <property type="match status" value="1"/>
</dbReference>
<name>A0A8S5NQZ8_9CAUD</name>
<accession>A0A8S5NQZ8</accession>
<proteinExistence type="predicted"/>
<dbReference type="EMBL" id="BK015232">
    <property type="protein sequence ID" value="DAD97158.1"/>
    <property type="molecule type" value="Genomic_DNA"/>
</dbReference>
<reference evidence="1" key="1">
    <citation type="journal article" date="2021" name="Proc. Natl. Acad. Sci. U.S.A.">
        <title>A Catalog of Tens of Thousands of Viruses from Human Metagenomes Reveals Hidden Associations with Chronic Diseases.</title>
        <authorList>
            <person name="Tisza M.J."/>
            <person name="Buck C.B."/>
        </authorList>
    </citation>
    <scope>NUCLEOTIDE SEQUENCE</scope>
    <source>
        <strain evidence="1">CtSWe10</strain>
    </source>
</reference>